<dbReference type="EMBL" id="QPHM01000003">
    <property type="protein sequence ID" value="RCU44275.1"/>
    <property type="molecule type" value="Genomic_DNA"/>
</dbReference>
<feature type="region of interest" description="Disordered" evidence="1">
    <location>
        <begin position="256"/>
        <end position="290"/>
    </location>
</feature>
<accession>A0A368N435</accession>
<evidence type="ECO:0000256" key="1">
    <source>
        <dbReference type="SAM" id="MobiDB-lite"/>
    </source>
</evidence>
<keyword evidence="3" id="KW-1185">Reference proteome</keyword>
<reference evidence="2 3" key="1">
    <citation type="submission" date="2018-07" db="EMBL/GenBank/DDBJ databases">
        <title>Genome sequences of Haloplanus salinus JCM 18368T.</title>
        <authorList>
            <person name="Kim Y.B."/>
            <person name="Roh S.W."/>
        </authorList>
    </citation>
    <scope>NUCLEOTIDE SEQUENCE [LARGE SCALE GENOMIC DNA]</scope>
    <source>
        <strain evidence="2 3">JCM 18368</strain>
    </source>
</reference>
<evidence type="ECO:0000313" key="2">
    <source>
        <dbReference type="EMBL" id="RCU44275.1"/>
    </source>
</evidence>
<sequence length="290" mass="32818">MKTSYSRSTNRARRYRGERTLGGCLVYAGDDLLDKHLSVHPVSPGGFDWGPDATPERACQLAIALLAPTLGLEVAVDDYHLFAENFIRRELTGDEWSVRLQDLRESSYREQYMHRDYPTNTAPEPVDVDIETIDLDTITYAEELALVRRYDEVLWKKGNTRANLTRLQAIRRGERDPASEPFSKQWLSTHGRLTSSAAKRALGEEFETMGEFAAWACYATSLTTVDHVGESTATTIRNLRPALVRWFGGEEYIPQYDDDQETLVTEDTDEEDRNEEAVEDNSSITASGKP</sequence>
<gene>
    <name evidence="2" type="ORF">DU504_15955</name>
</gene>
<name>A0A368N435_9EURY</name>
<comment type="caution">
    <text evidence="2">The sequence shown here is derived from an EMBL/GenBank/DDBJ whole genome shotgun (WGS) entry which is preliminary data.</text>
</comment>
<dbReference type="AlphaFoldDB" id="A0A368N435"/>
<dbReference type="OrthoDB" id="299363at2157"/>
<dbReference type="InterPro" id="IPR046164">
    <property type="entry name" value="DUF6166"/>
</dbReference>
<feature type="compositionally biased region" description="Acidic residues" evidence="1">
    <location>
        <begin position="256"/>
        <end position="279"/>
    </location>
</feature>
<dbReference type="Proteomes" id="UP000252189">
    <property type="component" value="Unassembled WGS sequence"/>
</dbReference>
<protein>
    <submittedName>
        <fullName evidence="2">Uncharacterized protein</fullName>
    </submittedName>
</protein>
<evidence type="ECO:0000313" key="3">
    <source>
        <dbReference type="Proteomes" id="UP000252189"/>
    </source>
</evidence>
<dbReference type="Pfam" id="PF19663">
    <property type="entry name" value="DUF6166"/>
    <property type="match status" value="1"/>
</dbReference>
<dbReference type="RefSeq" id="WP_114450448.1">
    <property type="nucleotide sequence ID" value="NZ_QPHM01000003.1"/>
</dbReference>
<organism evidence="2 3">
    <name type="scientific">Haloplanus salinus</name>
    <dbReference type="NCBI Taxonomy" id="1126245"/>
    <lineage>
        <taxon>Archaea</taxon>
        <taxon>Methanobacteriati</taxon>
        <taxon>Methanobacteriota</taxon>
        <taxon>Stenosarchaea group</taxon>
        <taxon>Halobacteria</taxon>
        <taxon>Halobacteriales</taxon>
        <taxon>Haloferacaceae</taxon>
        <taxon>Haloplanus</taxon>
    </lineage>
</organism>
<proteinExistence type="predicted"/>
<feature type="compositionally biased region" description="Polar residues" evidence="1">
    <location>
        <begin position="280"/>
        <end position="290"/>
    </location>
</feature>